<evidence type="ECO:0000313" key="8">
    <source>
        <dbReference type="EMBL" id="KAF8560499.1"/>
    </source>
</evidence>
<keyword evidence="5" id="KW-0539">Nucleus</keyword>
<feature type="compositionally biased region" description="Acidic residues" evidence="7">
    <location>
        <begin position="595"/>
        <end position="610"/>
    </location>
</feature>
<dbReference type="GO" id="GO:0000395">
    <property type="term" value="P:mRNA 5'-splice site recognition"/>
    <property type="evidence" value="ECO:0007669"/>
    <property type="project" value="TreeGrafter"/>
</dbReference>
<dbReference type="AlphaFoldDB" id="A0A8T0CXW6"/>
<dbReference type="OrthoDB" id="10265668at2759"/>
<dbReference type="InterPro" id="IPR003107">
    <property type="entry name" value="HAT"/>
</dbReference>
<dbReference type="Pfam" id="PF23240">
    <property type="entry name" value="HAT_PRP39_N"/>
    <property type="match status" value="1"/>
</dbReference>
<dbReference type="EMBL" id="JTDF01022449">
    <property type="protein sequence ID" value="KAF8560499.1"/>
    <property type="molecule type" value="Genomic_DNA"/>
</dbReference>
<dbReference type="SMART" id="SM00386">
    <property type="entry name" value="HAT"/>
    <property type="match status" value="5"/>
</dbReference>
<evidence type="ECO:0000256" key="1">
    <source>
        <dbReference type="ARBA" id="ARBA00004123"/>
    </source>
</evidence>
<comment type="similarity">
    <text evidence="6">Belongs to the PRP39 family.</text>
</comment>
<keyword evidence="3" id="KW-0677">Repeat</keyword>
<protein>
    <submittedName>
        <fullName evidence="8">Pre-mRNA-processing factor 39</fullName>
    </submittedName>
</protein>
<dbReference type="Proteomes" id="UP000699462">
    <property type="component" value="Unassembled WGS sequence"/>
</dbReference>
<feature type="region of interest" description="Disordered" evidence="7">
    <location>
        <begin position="558"/>
        <end position="702"/>
    </location>
</feature>
<evidence type="ECO:0000256" key="5">
    <source>
        <dbReference type="ARBA" id="ARBA00023242"/>
    </source>
</evidence>
<keyword evidence="9" id="KW-1185">Reference proteome</keyword>
<dbReference type="InterPro" id="IPR059164">
    <property type="entry name" value="HAT_PRP39_C"/>
</dbReference>
<evidence type="ECO:0000256" key="2">
    <source>
        <dbReference type="ARBA" id="ARBA00022664"/>
    </source>
</evidence>
<comment type="caution">
    <text evidence="8">The sequence shown here is derived from an EMBL/GenBank/DDBJ whole genome shotgun (WGS) entry which is preliminary data.</text>
</comment>
<gene>
    <name evidence="8" type="ORF">P879_06544</name>
</gene>
<evidence type="ECO:0000256" key="6">
    <source>
        <dbReference type="ARBA" id="ARBA00038019"/>
    </source>
</evidence>
<feature type="compositionally biased region" description="Basic residues" evidence="7">
    <location>
        <begin position="679"/>
        <end position="690"/>
    </location>
</feature>
<dbReference type="Gene3D" id="1.25.40.10">
    <property type="entry name" value="Tetratricopeptide repeat domain"/>
    <property type="match status" value="2"/>
</dbReference>
<dbReference type="GO" id="GO:0071004">
    <property type="term" value="C:U2-type prespliceosome"/>
    <property type="evidence" value="ECO:0007669"/>
    <property type="project" value="TreeGrafter"/>
</dbReference>
<organism evidence="8 9">
    <name type="scientific">Paragonimus westermani</name>
    <dbReference type="NCBI Taxonomy" id="34504"/>
    <lineage>
        <taxon>Eukaryota</taxon>
        <taxon>Metazoa</taxon>
        <taxon>Spiralia</taxon>
        <taxon>Lophotrochozoa</taxon>
        <taxon>Platyhelminthes</taxon>
        <taxon>Trematoda</taxon>
        <taxon>Digenea</taxon>
        <taxon>Plagiorchiida</taxon>
        <taxon>Troglotremata</taxon>
        <taxon>Troglotrematidae</taxon>
        <taxon>Paragonimus</taxon>
    </lineage>
</organism>
<sequence>MCAARVSQSFSKLWRKAHDNPTEFTAWTTLLDLVEKQVIFIYYGGIFQQNIDHARKAFESFFQHFPYCYGYWKKWADMEKRKGDKERSLEVYRAGVKAIPLSVDLWTAYLDAAMECYHGHEEYETKMRSLYEEALDAAGLEFRSDALWEHYISWESGHNRLVNVVDIYTRMLQTPTQLYFQNWDSFNKLIEDNRPEDILSRSEFARLHAQVSVTTAVQQTEDIDDDLEPPIVGVTKPVVEITDAVRSSIRELLIASRERIYQATYNQIMKRWYFEEKIRRPYFHVKPLEEVQLTNWAEYLSFEESEATAVIAAAREEMKAEDPNLSDADLDAAVGASEVCKLARRRVRVLYERCLIPCALYEHFWIRYAKYLEITELDIPAAREVWRRACTIHLRYKPTIHWHWGCFEELYPSDLDSPPTYPVRTCLEILTELEERLTDSALVCCRRADAMRRAKKPLFDIIACLRSGINRLRYLSEEQTKLANSLSGPTASRTVAQAIATSAQARAGAGVLAGRLARLLHRDELFADGVPVWMLLLHTVHKEDEEDKQEDILVTEVESGTVQEPVKAENLDVEGETEDLMSQKADSVDGNSVDELMESDKEELDADESEVPVKVEGEGAHSSSDESMEEDVSSDENADEVSEKDEEDQTSEVEAVADMSGSPPATIGSKRKPEESTKGKHKEKKRKQSKTKCEEENKELDEAELTRIREEERLQKEKELAAAEEERIRAILDKRQRLIRLQAPADETLTDEDRVVLNGEEAAIRVLKEAVEYDPRNERLYAQLLDIVYQRRPVDIEGFIEMCDFASIDSVLPAAVKLAFCQRKIQFLEEFDTDVSRLRVAYHEYLGLCEAVNSGVAAAAAARGSTRFTTGYPLPDLLNLPSASARMTAVAVAGSGDTLVTAGPVARLPCLNPDQAVLEAAASVGTPAPDPSTSAGYYTAGAYEPLAAALGNVTGLPPAVPTNLSMMNAALAMVDPSAWAASADPYASYYYGAVAGGGSTGLPVAVDYPHGTVPTSVNAAAGPVNS</sequence>
<dbReference type="GO" id="GO:0030627">
    <property type="term" value="F:pre-mRNA 5'-splice site binding"/>
    <property type="evidence" value="ECO:0007669"/>
    <property type="project" value="TreeGrafter"/>
</dbReference>
<evidence type="ECO:0000313" key="9">
    <source>
        <dbReference type="Proteomes" id="UP000699462"/>
    </source>
</evidence>
<dbReference type="Pfam" id="PF23241">
    <property type="entry name" value="HAT_PRP39_C"/>
    <property type="match status" value="2"/>
</dbReference>
<comment type="subcellular location">
    <subcellularLocation>
        <location evidence="1">Nucleus</location>
    </subcellularLocation>
</comment>
<evidence type="ECO:0000256" key="3">
    <source>
        <dbReference type="ARBA" id="ARBA00022737"/>
    </source>
</evidence>
<dbReference type="GO" id="GO:0000243">
    <property type="term" value="C:commitment complex"/>
    <property type="evidence" value="ECO:0007669"/>
    <property type="project" value="TreeGrafter"/>
</dbReference>
<dbReference type="PANTHER" id="PTHR17204">
    <property type="entry name" value="PRE-MRNA PROCESSING PROTEIN PRP39-RELATED"/>
    <property type="match status" value="1"/>
</dbReference>
<dbReference type="SUPFAM" id="SSF48452">
    <property type="entry name" value="TPR-like"/>
    <property type="match status" value="2"/>
</dbReference>
<dbReference type="PANTHER" id="PTHR17204:SF5">
    <property type="entry name" value="PRE-MRNA-PROCESSING FACTOR 39"/>
    <property type="match status" value="1"/>
</dbReference>
<evidence type="ECO:0000256" key="7">
    <source>
        <dbReference type="SAM" id="MobiDB-lite"/>
    </source>
</evidence>
<feature type="compositionally biased region" description="Acidic residues" evidence="7">
    <location>
        <begin position="626"/>
        <end position="651"/>
    </location>
</feature>
<dbReference type="GO" id="GO:0005685">
    <property type="term" value="C:U1 snRNP"/>
    <property type="evidence" value="ECO:0007669"/>
    <property type="project" value="TreeGrafter"/>
</dbReference>
<dbReference type="FunFam" id="1.25.40.10:FF:000091">
    <property type="entry name" value="Pre-mRNA-processing factor 39"/>
    <property type="match status" value="1"/>
</dbReference>
<keyword evidence="4" id="KW-0508">mRNA splicing</keyword>
<name>A0A8T0CXW6_9TREM</name>
<reference evidence="8 9" key="1">
    <citation type="submission" date="2019-07" db="EMBL/GenBank/DDBJ databases">
        <title>Annotation for the trematode Paragonimus westermani.</title>
        <authorList>
            <person name="Choi Y.-J."/>
        </authorList>
    </citation>
    <scope>NUCLEOTIDE SEQUENCE [LARGE SCALE GENOMIC DNA]</scope>
    <source>
        <strain evidence="8">180907_Pwestermani</strain>
    </source>
</reference>
<accession>A0A8T0CXW6</accession>
<dbReference type="InterPro" id="IPR011990">
    <property type="entry name" value="TPR-like_helical_dom_sf"/>
</dbReference>
<keyword evidence="2" id="KW-0507">mRNA processing</keyword>
<evidence type="ECO:0000256" key="4">
    <source>
        <dbReference type="ARBA" id="ARBA00023187"/>
    </source>
</evidence>
<proteinExistence type="inferred from homology"/>